<name>A0ACB8RRI5_9AGAM</name>
<keyword evidence="2" id="KW-1185">Reference proteome</keyword>
<dbReference type="EMBL" id="MU275930">
    <property type="protein sequence ID" value="KAI0046261.1"/>
    <property type="molecule type" value="Genomic_DNA"/>
</dbReference>
<comment type="caution">
    <text evidence="1">The sequence shown here is derived from an EMBL/GenBank/DDBJ whole genome shotgun (WGS) entry which is preliminary data.</text>
</comment>
<accession>A0ACB8RRI5</accession>
<organism evidence="1 2">
    <name type="scientific">Auriscalpium vulgare</name>
    <dbReference type="NCBI Taxonomy" id="40419"/>
    <lineage>
        <taxon>Eukaryota</taxon>
        <taxon>Fungi</taxon>
        <taxon>Dikarya</taxon>
        <taxon>Basidiomycota</taxon>
        <taxon>Agaricomycotina</taxon>
        <taxon>Agaricomycetes</taxon>
        <taxon>Russulales</taxon>
        <taxon>Auriscalpiaceae</taxon>
        <taxon>Auriscalpium</taxon>
    </lineage>
</organism>
<evidence type="ECO:0000313" key="2">
    <source>
        <dbReference type="Proteomes" id="UP000814033"/>
    </source>
</evidence>
<dbReference type="Proteomes" id="UP000814033">
    <property type="component" value="Unassembled WGS sequence"/>
</dbReference>
<proteinExistence type="predicted"/>
<gene>
    <name evidence="1" type="ORF">FA95DRAFT_1607059</name>
</gene>
<reference evidence="1" key="2">
    <citation type="journal article" date="2022" name="New Phytol.">
        <title>Evolutionary transition to the ectomycorrhizal habit in the genomes of a hyperdiverse lineage of mushroom-forming fungi.</title>
        <authorList>
            <person name="Looney B."/>
            <person name="Miyauchi S."/>
            <person name="Morin E."/>
            <person name="Drula E."/>
            <person name="Courty P.E."/>
            <person name="Kohler A."/>
            <person name="Kuo A."/>
            <person name="LaButti K."/>
            <person name="Pangilinan J."/>
            <person name="Lipzen A."/>
            <person name="Riley R."/>
            <person name="Andreopoulos W."/>
            <person name="He G."/>
            <person name="Johnson J."/>
            <person name="Nolan M."/>
            <person name="Tritt A."/>
            <person name="Barry K.W."/>
            <person name="Grigoriev I.V."/>
            <person name="Nagy L.G."/>
            <person name="Hibbett D."/>
            <person name="Henrissat B."/>
            <person name="Matheny P.B."/>
            <person name="Labbe J."/>
            <person name="Martin F.M."/>
        </authorList>
    </citation>
    <scope>NUCLEOTIDE SEQUENCE</scope>
    <source>
        <strain evidence="1">FP105234-sp</strain>
    </source>
</reference>
<protein>
    <submittedName>
        <fullName evidence="1">Uncharacterized protein</fullName>
    </submittedName>
</protein>
<reference evidence="1" key="1">
    <citation type="submission" date="2021-02" db="EMBL/GenBank/DDBJ databases">
        <authorList>
            <consortium name="DOE Joint Genome Institute"/>
            <person name="Ahrendt S."/>
            <person name="Looney B.P."/>
            <person name="Miyauchi S."/>
            <person name="Morin E."/>
            <person name="Drula E."/>
            <person name="Courty P.E."/>
            <person name="Chicoki N."/>
            <person name="Fauchery L."/>
            <person name="Kohler A."/>
            <person name="Kuo A."/>
            <person name="Labutti K."/>
            <person name="Pangilinan J."/>
            <person name="Lipzen A."/>
            <person name="Riley R."/>
            <person name="Andreopoulos W."/>
            <person name="He G."/>
            <person name="Johnson J."/>
            <person name="Barry K.W."/>
            <person name="Grigoriev I.V."/>
            <person name="Nagy L."/>
            <person name="Hibbett D."/>
            <person name="Henrissat B."/>
            <person name="Matheny P.B."/>
            <person name="Labbe J."/>
            <person name="Martin F."/>
        </authorList>
    </citation>
    <scope>NUCLEOTIDE SEQUENCE</scope>
    <source>
        <strain evidence="1">FP105234-sp</strain>
    </source>
</reference>
<evidence type="ECO:0000313" key="1">
    <source>
        <dbReference type="EMBL" id="KAI0046261.1"/>
    </source>
</evidence>
<sequence length="61" mass="6475">MQFSTFSMFSIIAAFLSIQAAAAPTLDSRAVLASRCGGGWFKRCLVEAVTEDPEAEGSETT</sequence>